<dbReference type="GeneID" id="30992194"/>
<reference evidence="2 3" key="1">
    <citation type="journal article" date="2016" name="Proc. Natl. Acad. Sci. U.S.A.">
        <title>Comparative genomics of biotechnologically important yeasts.</title>
        <authorList>
            <person name="Riley R."/>
            <person name="Haridas S."/>
            <person name="Wolfe K.H."/>
            <person name="Lopes M.R."/>
            <person name="Hittinger C.T."/>
            <person name="Goeker M."/>
            <person name="Salamov A.A."/>
            <person name="Wisecaver J.H."/>
            <person name="Long T.M."/>
            <person name="Calvey C.H."/>
            <person name="Aerts A.L."/>
            <person name="Barry K.W."/>
            <person name="Choi C."/>
            <person name="Clum A."/>
            <person name="Coughlan A.Y."/>
            <person name="Deshpande S."/>
            <person name="Douglass A.P."/>
            <person name="Hanson S.J."/>
            <person name="Klenk H.-P."/>
            <person name="LaButti K.M."/>
            <person name="Lapidus A."/>
            <person name="Lindquist E.A."/>
            <person name="Lipzen A.M."/>
            <person name="Meier-Kolthoff J.P."/>
            <person name="Ohm R.A."/>
            <person name="Otillar R.P."/>
            <person name="Pangilinan J.L."/>
            <person name="Peng Y."/>
            <person name="Rokas A."/>
            <person name="Rosa C.A."/>
            <person name="Scheuner C."/>
            <person name="Sibirny A.A."/>
            <person name="Slot J.C."/>
            <person name="Stielow J.B."/>
            <person name="Sun H."/>
            <person name="Kurtzman C.P."/>
            <person name="Blackwell M."/>
            <person name="Grigoriev I.V."/>
            <person name="Jeffries T.W."/>
        </authorList>
    </citation>
    <scope>NUCLEOTIDE SEQUENCE [LARGE SCALE GENOMIC DNA]</scope>
    <source>
        <strain evidence="3">ATCC 18201 / CBS 1600 / BCRC 20928 / JCM 3617 / NBRC 0987 / NRRL Y-1542</strain>
    </source>
</reference>
<gene>
    <name evidence="2" type="ORF">CYBJADRAFT_58627</name>
</gene>
<evidence type="ECO:0000313" key="2">
    <source>
        <dbReference type="EMBL" id="ODV70681.1"/>
    </source>
</evidence>
<evidence type="ECO:0000313" key="3">
    <source>
        <dbReference type="Proteomes" id="UP000094389"/>
    </source>
</evidence>
<dbReference type="AlphaFoldDB" id="A0A1E4RU00"/>
<dbReference type="RefSeq" id="XP_020067720.1">
    <property type="nucleotide sequence ID" value="XM_020217798.1"/>
</dbReference>
<dbReference type="EMBL" id="KV453953">
    <property type="protein sequence ID" value="ODV70681.1"/>
    <property type="molecule type" value="Genomic_DNA"/>
</dbReference>
<proteinExistence type="predicted"/>
<feature type="chain" id="PRO_5009162452" description="C2H2-type domain-containing protein" evidence="1">
    <location>
        <begin position="21"/>
        <end position="439"/>
    </location>
</feature>
<keyword evidence="3" id="KW-1185">Reference proteome</keyword>
<organism evidence="2 3">
    <name type="scientific">Cyberlindnera jadinii (strain ATCC 18201 / CBS 1600 / BCRC 20928 / JCM 3617 / NBRC 0987 / NRRL Y-1542)</name>
    <name type="common">Torula yeast</name>
    <name type="synonym">Candida utilis</name>
    <dbReference type="NCBI Taxonomy" id="983966"/>
    <lineage>
        <taxon>Eukaryota</taxon>
        <taxon>Fungi</taxon>
        <taxon>Dikarya</taxon>
        <taxon>Ascomycota</taxon>
        <taxon>Saccharomycotina</taxon>
        <taxon>Saccharomycetes</taxon>
        <taxon>Phaffomycetales</taxon>
        <taxon>Phaffomycetaceae</taxon>
        <taxon>Cyberlindnera</taxon>
    </lineage>
</organism>
<accession>A0A1E4RU00</accession>
<feature type="signal peptide" evidence="1">
    <location>
        <begin position="1"/>
        <end position="20"/>
    </location>
</feature>
<protein>
    <recommendedName>
        <fullName evidence="4">C2H2-type domain-containing protein</fullName>
    </recommendedName>
</protein>
<evidence type="ECO:0000256" key="1">
    <source>
        <dbReference type="SAM" id="SignalP"/>
    </source>
</evidence>
<keyword evidence="1" id="KW-0732">Signal</keyword>
<dbReference type="Proteomes" id="UP000094389">
    <property type="component" value="Unassembled WGS sequence"/>
</dbReference>
<sequence length="439" mass="50773">MHICLTLIALFTLAYFPVDSCTKNMDKNKFEELKRLFNQLSSDEKKSIIRAGLLEEQGQSETVLGTNITSKLLEESLPQVEELSELGRSKGLYFGHDISFSVTKERLLKEVKDSFPLVHTVLTSEIPQTFERKPWLIDRSVSNAGHEFFYKNVDLRVKDWLVECVIPQHISSRWQTLKMTSKELLETATNFQTPSEMMSLFTNVIDDMRIVRSHRSLTERLEYLKRIRDQISEQFTDNQGMRHLVEFQWIFESLRGLESKTQDDILALVTESWMQGKLPELEDVQRWITSHALDDNALHVEDTPLYRGKFSYQRLAQLCEQKYNFDNITQGCEASQIEAPPVESQLDIHIEDSSTPNQSMESSSTSTDVHDLKLPSYEEVTSKGKVSKCKECYGLRHSFRKHILPHEYRRTHLLQVYGEKLIPSGSTLKPGTNETQKQS</sequence>
<evidence type="ECO:0008006" key="4">
    <source>
        <dbReference type="Google" id="ProtNLM"/>
    </source>
</evidence>
<name>A0A1E4RU00_CYBJN</name>